<proteinExistence type="inferred from homology"/>
<evidence type="ECO:0000259" key="4">
    <source>
        <dbReference type="Pfam" id="PF03081"/>
    </source>
</evidence>
<feature type="domain" description="Exocyst complex subunit Exo70 C-terminal" evidence="4">
    <location>
        <begin position="282"/>
        <end position="637"/>
    </location>
</feature>
<keyword evidence="3" id="KW-0268">Exocytosis</keyword>
<keyword evidence="3" id="KW-0653">Protein transport</keyword>
<dbReference type="Proteomes" id="UP000657918">
    <property type="component" value="Chromosome 8"/>
</dbReference>
<dbReference type="GO" id="GO:0015031">
    <property type="term" value="P:protein transport"/>
    <property type="evidence" value="ECO:0007669"/>
    <property type="project" value="UniProtKB-KW"/>
</dbReference>
<gene>
    <name evidence="5" type="ORF">SADUNF_Sadunf08G0004800</name>
</gene>
<evidence type="ECO:0000256" key="3">
    <source>
        <dbReference type="RuleBase" id="RU365026"/>
    </source>
</evidence>
<evidence type="ECO:0000313" key="5">
    <source>
        <dbReference type="EMBL" id="KAF9676465.1"/>
    </source>
</evidence>
<dbReference type="Pfam" id="PF03081">
    <property type="entry name" value="Exo70_C"/>
    <property type="match status" value="1"/>
</dbReference>
<accession>A0A835JYX1</accession>
<dbReference type="OrthoDB" id="1922221at2759"/>
<keyword evidence="6" id="KW-1185">Reference proteome</keyword>
<comment type="function">
    <text evidence="3">Component of the exocyst complex.</text>
</comment>
<dbReference type="InterPro" id="IPR046364">
    <property type="entry name" value="Exo70_C"/>
</dbReference>
<evidence type="ECO:0000313" key="6">
    <source>
        <dbReference type="Proteomes" id="UP000657918"/>
    </source>
</evidence>
<sequence length="674" mass="77004">MTPVGGVDILSAARIVLKTSLENSRALASALDNTGQRLEGIKQRLPSLGAAVRNVPRQKCTFVEIREHIDSAISPVAAVVRVYDTVQELQMSLLSHPCSDLSTYLLMVKQLEESLKFLTDNCRLAIQWLEDVLEFLENVVLNDLYIMNIKKSLNILQELKATEKRAWLSGGLLCVAFDKLEIEFGQLLNENCIQVVLDFVSSSVGDQASISPSPLPVAVVQKLQAIIGRLSSDERLEKCMSTYVEIRSLYTRRSFQALDLNYLDLSISEFDDVQDVDCYIDKWCKHFQMAIKLVFEIEYKLCSDVFEKYEPDVWMDCFAKIAIQSGILSFLHFGKKITECKDVPIKILKLLDIFAILENLRVDFNRLFGGPACFEIQTLTRDLIKGVVNGVSEIFWELPIQVELQRRSSPSLNGSVPRLVSLVTDYCNRLLGDDYKPLLTQVLTIQQSWKQDKCQEELITGQIYYIIKQLGLNLDAWSKAHSDFTLSYLFMMNNHCHLCSLKGTKLGDLMGESWLKAHEQYMDYYMTLFLRESWGKTFTLLSQEGRVLSSPTRGFVGDLVKKRLKSFNMEFDHMYQKQSNWVVPNEDLRLKMCKLVVQAFLPVYRSYLQNYGFQADTDASPSRHVKYTTRSLETMLRSLFQPKLSKSGSTKHSRLIGKIKDIVTDNFRLTLLAA</sequence>
<protein>
    <recommendedName>
        <fullName evidence="3">Exocyst subunit Exo70 family protein</fullName>
    </recommendedName>
</protein>
<reference evidence="5 6" key="1">
    <citation type="submission" date="2020-10" db="EMBL/GenBank/DDBJ databases">
        <title>Plant Genome Project.</title>
        <authorList>
            <person name="Zhang R.-G."/>
        </authorList>
    </citation>
    <scope>NUCLEOTIDE SEQUENCE [LARGE SCALE GENOMIC DNA]</scope>
    <source>
        <strain evidence="5">FAFU-HL-1</strain>
        <tissue evidence="5">Leaf</tissue>
    </source>
</reference>
<dbReference type="InterPro" id="IPR016159">
    <property type="entry name" value="Cullin_repeat-like_dom_sf"/>
</dbReference>
<comment type="similarity">
    <text evidence="1 3">Belongs to the EXO70 family.</text>
</comment>
<dbReference type="PANTHER" id="PTHR12542">
    <property type="entry name" value="EXOCYST COMPLEX PROTEIN EXO70"/>
    <property type="match status" value="1"/>
</dbReference>
<dbReference type="GO" id="GO:0006887">
    <property type="term" value="P:exocytosis"/>
    <property type="evidence" value="ECO:0007669"/>
    <property type="project" value="UniProtKB-KW"/>
</dbReference>
<dbReference type="GO" id="GO:0000145">
    <property type="term" value="C:exocyst"/>
    <property type="evidence" value="ECO:0007669"/>
    <property type="project" value="InterPro"/>
</dbReference>
<dbReference type="AlphaFoldDB" id="A0A835JYX1"/>
<evidence type="ECO:0000256" key="2">
    <source>
        <dbReference type="ARBA" id="ARBA00022448"/>
    </source>
</evidence>
<comment type="caution">
    <text evidence="5">The sequence shown here is derived from an EMBL/GenBank/DDBJ whole genome shotgun (WGS) entry which is preliminary data.</text>
</comment>
<organism evidence="5 6">
    <name type="scientific">Salix dunnii</name>
    <dbReference type="NCBI Taxonomy" id="1413687"/>
    <lineage>
        <taxon>Eukaryota</taxon>
        <taxon>Viridiplantae</taxon>
        <taxon>Streptophyta</taxon>
        <taxon>Embryophyta</taxon>
        <taxon>Tracheophyta</taxon>
        <taxon>Spermatophyta</taxon>
        <taxon>Magnoliopsida</taxon>
        <taxon>eudicotyledons</taxon>
        <taxon>Gunneridae</taxon>
        <taxon>Pentapetalae</taxon>
        <taxon>rosids</taxon>
        <taxon>fabids</taxon>
        <taxon>Malpighiales</taxon>
        <taxon>Salicaceae</taxon>
        <taxon>Saliceae</taxon>
        <taxon>Salix</taxon>
    </lineage>
</organism>
<dbReference type="Gene3D" id="1.20.1280.170">
    <property type="entry name" value="Exocyst complex component Exo70"/>
    <property type="match status" value="1"/>
</dbReference>
<dbReference type="InterPro" id="IPR004140">
    <property type="entry name" value="Exo70"/>
</dbReference>
<dbReference type="SUPFAM" id="SSF74788">
    <property type="entry name" value="Cullin repeat-like"/>
    <property type="match status" value="1"/>
</dbReference>
<evidence type="ECO:0000256" key="1">
    <source>
        <dbReference type="ARBA" id="ARBA00006756"/>
    </source>
</evidence>
<dbReference type="EMBL" id="JADGMS010000008">
    <property type="protein sequence ID" value="KAF9676465.1"/>
    <property type="molecule type" value="Genomic_DNA"/>
</dbReference>
<keyword evidence="2 3" id="KW-0813">Transport</keyword>
<name>A0A835JYX1_9ROSI</name>
<dbReference type="Pfam" id="PF20669">
    <property type="entry name" value="Exo70_N"/>
    <property type="match status" value="1"/>
</dbReference>
<dbReference type="PANTHER" id="PTHR12542:SF95">
    <property type="entry name" value="EXOCYST SUBUNIT EXO70 FAMILY PROTEIN"/>
    <property type="match status" value="1"/>
</dbReference>
<dbReference type="GO" id="GO:0005546">
    <property type="term" value="F:phosphatidylinositol-4,5-bisphosphate binding"/>
    <property type="evidence" value="ECO:0007669"/>
    <property type="project" value="InterPro"/>
</dbReference>